<dbReference type="SUPFAM" id="SSF56529">
    <property type="entry name" value="FAH"/>
    <property type="match status" value="1"/>
</dbReference>
<keyword evidence="5" id="KW-1185">Reference proteome</keyword>
<dbReference type="InterPro" id="IPR011234">
    <property type="entry name" value="Fumarylacetoacetase-like_C"/>
</dbReference>
<feature type="domain" description="Fumarylacetoacetase-like C-terminal" evidence="3">
    <location>
        <begin position="122"/>
        <end position="318"/>
    </location>
</feature>
<dbReference type="Gene3D" id="3.90.850.10">
    <property type="entry name" value="Fumarylacetoacetase-like, C-terminal domain"/>
    <property type="match status" value="1"/>
</dbReference>
<dbReference type="InterPro" id="IPR051121">
    <property type="entry name" value="FAH"/>
</dbReference>
<evidence type="ECO:0000256" key="1">
    <source>
        <dbReference type="ARBA" id="ARBA00010211"/>
    </source>
</evidence>
<evidence type="ECO:0000256" key="2">
    <source>
        <dbReference type="ARBA" id="ARBA00022723"/>
    </source>
</evidence>
<comment type="similarity">
    <text evidence="1">Belongs to the FAH family.</text>
</comment>
<accession>A0A9E6XXQ7</accession>
<dbReference type="PANTHER" id="PTHR42796:SF4">
    <property type="entry name" value="FUMARYLACETOACETATE HYDROLASE DOMAIN-CONTAINING PROTEIN 2A"/>
    <property type="match status" value="1"/>
</dbReference>
<dbReference type="KEGG" id="sbae:DSM104329_02560"/>
<dbReference type="Pfam" id="PF01557">
    <property type="entry name" value="FAA_hydrolase"/>
    <property type="match status" value="1"/>
</dbReference>
<dbReference type="AlphaFoldDB" id="A0A9E6XXQ7"/>
<sequence>MTELPCIAFGRFADGADPFTGVVADGRVGAVADLLPGWPDTGVEGLLDDWDDHVAALRRRLAEDPSPLRFAEHELRRLAPVAPRQLLAAGMNYRTHVIDLMVDSGVGSRPDMSVEEIRAEVTAVMDERARSGTPLVFAGLPSSICGPDDDVHLRADAERNDWELELAAVIGRPGRDVALEDALECVAGWTIVNDLTARDLVPRTDAGPVSVDWLRSKCAPTYKPTGPYVVPAACVADPQDLTITLRLNGEIMQHESTADMVFDVAAIIAYLSREVQLLPGDVVLTGSPAGNGTHHGRFLRDGDRIEAEITGLGVQRNHCVGGAG</sequence>
<proteinExistence type="inferred from homology"/>
<dbReference type="GO" id="GO:0046872">
    <property type="term" value="F:metal ion binding"/>
    <property type="evidence" value="ECO:0007669"/>
    <property type="project" value="UniProtKB-KW"/>
</dbReference>
<dbReference type="EMBL" id="CP087164">
    <property type="protein sequence ID" value="UGS36160.1"/>
    <property type="molecule type" value="Genomic_DNA"/>
</dbReference>
<protein>
    <recommendedName>
        <fullName evidence="3">Fumarylacetoacetase-like C-terminal domain-containing protein</fullName>
    </recommendedName>
</protein>
<evidence type="ECO:0000259" key="3">
    <source>
        <dbReference type="Pfam" id="PF01557"/>
    </source>
</evidence>
<organism evidence="4 5">
    <name type="scientific">Capillimicrobium parvum</name>
    <dbReference type="NCBI Taxonomy" id="2884022"/>
    <lineage>
        <taxon>Bacteria</taxon>
        <taxon>Bacillati</taxon>
        <taxon>Actinomycetota</taxon>
        <taxon>Thermoleophilia</taxon>
        <taxon>Solirubrobacterales</taxon>
        <taxon>Capillimicrobiaceae</taxon>
        <taxon>Capillimicrobium</taxon>
    </lineage>
</organism>
<dbReference type="InterPro" id="IPR036663">
    <property type="entry name" value="Fumarylacetoacetase_C_sf"/>
</dbReference>
<dbReference type="GO" id="GO:0044281">
    <property type="term" value="P:small molecule metabolic process"/>
    <property type="evidence" value="ECO:0007669"/>
    <property type="project" value="UniProtKB-ARBA"/>
</dbReference>
<dbReference type="PANTHER" id="PTHR42796">
    <property type="entry name" value="FUMARYLACETOACETATE HYDROLASE DOMAIN-CONTAINING PROTEIN 2A-RELATED"/>
    <property type="match status" value="1"/>
</dbReference>
<dbReference type="GO" id="GO:0003824">
    <property type="term" value="F:catalytic activity"/>
    <property type="evidence" value="ECO:0007669"/>
    <property type="project" value="InterPro"/>
</dbReference>
<dbReference type="Proteomes" id="UP001162834">
    <property type="component" value="Chromosome"/>
</dbReference>
<name>A0A9E6XXQ7_9ACTN</name>
<evidence type="ECO:0000313" key="5">
    <source>
        <dbReference type="Proteomes" id="UP001162834"/>
    </source>
</evidence>
<gene>
    <name evidence="4" type="primary">yisK_3</name>
    <name evidence="4" type="ORF">DSM104329_02560</name>
</gene>
<keyword evidence="2" id="KW-0479">Metal-binding</keyword>
<reference evidence="4" key="1">
    <citation type="journal article" date="2022" name="Int. J. Syst. Evol. Microbiol.">
        <title>Pseudomonas aegrilactucae sp. nov. and Pseudomonas morbosilactucae sp. nov., pathogens causing bacterial rot of lettuce in Japan.</title>
        <authorList>
            <person name="Sawada H."/>
            <person name="Fujikawa T."/>
            <person name="Satou M."/>
        </authorList>
    </citation>
    <scope>NUCLEOTIDE SEQUENCE</scope>
    <source>
        <strain evidence="4">0166_1</strain>
    </source>
</reference>
<dbReference type="RefSeq" id="WP_259315837.1">
    <property type="nucleotide sequence ID" value="NZ_CP087164.1"/>
</dbReference>
<evidence type="ECO:0000313" key="4">
    <source>
        <dbReference type="EMBL" id="UGS36160.1"/>
    </source>
</evidence>